<organism evidence="1 2">
    <name type="scientific">Paenibacillus baimaensis</name>
    <dbReference type="NCBI Taxonomy" id="2982185"/>
    <lineage>
        <taxon>Bacteria</taxon>
        <taxon>Bacillati</taxon>
        <taxon>Bacillota</taxon>
        <taxon>Bacilli</taxon>
        <taxon>Bacillales</taxon>
        <taxon>Paenibacillaceae</taxon>
        <taxon>Paenibacillus</taxon>
    </lineage>
</organism>
<name>A0ABT2UTC3_9BACL</name>
<protein>
    <recommendedName>
        <fullName evidence="3">Butirosin biosynthesis protein H N-terminal domain-containing protein</fullName>
    </recommendedName>
</protein>
<dbReference type="Proteomes" id="UP001652445">
    <property type="component" value="Unassembled WGS sequence"/>
</dbReference>
<keyword evidence="2" id="KW-1185">Reference proteome</keyword>
<evidence type="ECO:0008006" key="3">
    <source>
        <dbReference type="Google" id="ProtNLM"/>
    </source>
</evidence>
<dbReference type="EMBL" id="JAOQIO010000124">
    <property type="protein sequence ID" value="MCU6797812.1"/>
    <property type="molecule type" value="Genomic_DNA"/>
</dbReference>
<sequence length="330" mass="38627">MNDFTIQSGHHCLFSGLRHLLIRERPELDMEVAEADIYFQSDGMNLEYNGNLSTMWLASQETILQQFAACYGLCAQFTFEVGVAVLDIFREILQENRIILIFIRSPYLDYHAVFRDGVERNHILLLFGIDEVNQVAQVADTSFLDGFGQTLSYTGPLSLSQLLAGIWGYAWFEVDPFQKTASNADERYHRAIASIKRFNHRHHLPEGRYQGLEAYRAYVADWSRLIDMKPAEFTDTCKNMYYCLRIGGILHQLDYFEQFIGKHRDRVGDSEGMLLQLHNNRIEWKKSLYQLYKIGLSIQPHKLQPLQERYMSLLQTHEKWLEYFMDRAVQ</sequence>
<comment type="caution">
    <text evidence="1">The sequence shown here is derived from an EMBL/GenBank/DDBJ whole genome shotgun (WGS) entry which is preliminary data.</text>
</comment>
<evidence type="ECO:0000313" key="1">
    <source>
        <dbReference type="EMBL" id="MCU6797812.1"/>
    </source>
</evidence>
<accession>A0ABT2UTC3</accession>
<gene>
    <name evidence="1" type="ORF">OB236_37390</name>
</gene>
<reference evidence="1 2" key="1">
    <citation type="submission" date="2022-09" db="EMBL/GenBank/DDBJ databases">
        <authorList>
            <person name="Han X.L."/>
            <person name="Wang Q."/>
            <person name="Lu T."/>
        </authorList>
    </citation>
    <scope>NUCLEOTIDE SEQUENCE [LARGE SCALE GENOMIC DNA]</scope>
    <source>
        <strain evidence="1 2">WQ 127069</strain>
    </source>
</reference>
<proteinExistence type="predicted"/>
<evidence type="ECO:0000313" key="2">
    <source>
        <dbReference type="Proteomes" id="UP001652445"/>
    </source>
</evidence>